<dbReference type="AlphaFoldDB" id="A0AAW6SWT5"/>
<organism evidence="1 2">
    <name type="scientific">Heyndrickxia oleronia</name>
    <dbReference type="NCBI Taxonomy" id="38875"/>
    <lineage>
        <taxon>Bacteria</taxon>
        <taxon>Bacillati</taxon>
        <taxon>Bacillota</taxon>
        <taxon>Bacilli</taxon>
        <taxon>Bacillales</taxon>
        <taxon>Bacillaceae</taxon>
        <taxon>Heyndrickxia</taxon>
    </lineage>
</organism>
<dbReference type="Proteomes" id="UP001159179">
    <property type="component" value="Unassembled WGS sequence"/>
</dbReference>
<evidence type="ECO:0000313" key="2">
    <source>
        <dbReference type="Proteomes" id="UP001159179"/>
    </source>
</evidence>
<accession>A0AAW6SWT5</accession>
<comment type="caution">
    <text evidence="1">The sequence shown here is derived from an EMBL/GenBank/DDBJ whole genome shotgun (WGS) entry which is preliminary data.</text>
</comment>
<protein>
    <submittedName>
        <fullName evidence="1">Uncharacterized protein</fullName>
    </submittedName>
</protein>
<evidence type="ECO:0000313" key="1">
    <source>
        <dbReference type="EMBL" id="MDH5163329.1"/>
    </source>
</evidence>
<reference evidence="1" key="1">
    <citation type="submission" date="2023-03" db="EMBL/GenBank/DDBJ databases">
        <title>Bacterial isolates from washroom surfaces on a university campus.</title>
        <authorList>
            <person name="Holman D.B."/>
            <person name="Gzyl K.E."/>
            <person name="Taheri A.E."/>
        </authorList>
    </citation>
    <scope>NUCLEOTIDE SEQUENCE</scope>
    <source>
        <strain evidence="1">RD03</strain>
    </source>
</reference>
<dbReference type="EMBL" id="JAROYP010000014">
    <property type="protein sequence ID" value="MDH5163329.1"/>
    <property type="molecule type" value="Genomic_DNA"/>
</dbReference>
<proteinExistence type="predicted"/>
<name>A0AAW6SWT5_9BACI</name>
<sequence>MLSYIDDQSKHKLNLGSEVEGSTEFDLMVHQVEVTCENFDFQSGSVKSIFFRFLNCELPYRKESNGSMLITLDEIAGFVFRETAMISCKVSFNAANEGAIFLYGNYSSKCWTLHGITNGYA</sequence>
<dbReference type="RefSeq" id="WP_251340344.1">
    <property type="nucleotide sequence ID" value="NZ_JAMATW010000010.1"/>
</dbReference>
<gene>
    <name evidence="1" type="ORF">P5X88_20550</name>
</gene>